<feature type="transmembrane region" description="Helical" evidence="2">
    <location>
        <begin position="146"/>
        <end position="165"/>
    </location>
</feature>
<evidence type="ECO:0000259" key="3">
    <source>
        <dbReference type="PROSITE" id="PS50022"/>
    </source>
</evidence>
<feature type="region of interest" description="Disordered" evidence="1">
    <location>
        <begin position="906"/>
        <end position="943"/>
    </location>
</feature>
<keyword evidence="2" id="KW-1133">Transmembrane helix</keyword>
<dbReference type="Pfam" id="PF11847">
    <property type="entry name" value="GT-C_AftD"/>
    <property type="match status" value="1"/>
</dbReference>
<dbReference type="EMBL" id="BAABAH010000008">
    <property type="protein sequence ID" value="GAA3822183.1"/>
    <property type="molecule type" value="Genomic_DNA"/>
</dbReference>
<feature type="transmembrane region" description="Helical" evidence="2">
    <location>
        <begin position="321"/>
        <end position="339"/>
    </location>
</feature>
<dbReference type="InterPro" id="IPR000421">
    <property type="entry name" value="FA58C"/>
</dbReference>
<proteinExistence type="predicted"/>
<dbReference type="PROSITE" id="PS50022">
    <property type="entry name" value="FA58C_3"/>
    <property type="match status" value="1"/>
</dbReference>
<dbReference type="Proteomes" id="UP001501821">
    <property type="component" value="Unassembled WGS sequence"/>
</dbReference>
<feature type="transmembrane region" description="Helical" evidence="2">
    <location>
        <begin position="1204"/>
        <end position="1227"/>
    </location>
</feature>
<feature type="transmembrane region" description="Helical" evidence="2">
    <location>
        <begin position="177"/>
        <end position="208"/>
    </location>
</feature>
<dbReference type="RefSeq" id="WP_344775815.1">
    <property type="nucleotide sequence ID" value="NZ_BAABAH010000008.1"/>
</dbReference>
<sequence length="1354" mass="142412">MSNEREGARRAGVVVGAVYACLTLLVLTDQPGHATSDTRLEMTEDPGGYLAGTFSLWHSQVSLGELQNQAYGYLFPQGAWFALWDWVGVPGWVSQRVWSALVLVLACEGVRRLARALGIGPWASAVAGLSYGLAPRMVEELGVRSAEILPGAIVPWALLPILAAIDGRRRPRDAAVLSAAVFACSGGVNGTATAAPVALLAVVVLWAVLRRHLSWRFAVGWAALIAAVSAWWVFSLLKLGAYSPPFFDYVEDARTTTDTSGFSATLRGASNWVGYIVVGDARWWPAGYEVSVNPWLVLASGVVAALGIVGLLRYRGAFRAPLLWAAGLGIVCQVLAHTGTLDGPLNQWFQDLLDGPLAPLRNVPKADPILRVPLAIGVGVVAHDLGRVLAAGVPRLRRIAAGGLAAVLVGGVVAMSAPIAAAETRTPGWDELPDYWTQAADYAATHSHGTTWVIPGSGFAIQRWGWTMEEPMQAVARSPWVTRSQVPLTPAGTIRMLSALEAYVESGAGSPYLSQMLARIGVDTVIVRHDLDQQVSQATPSDVVSVALARSPGIEREASFGQLELGPAIEVFSVQGSGRAGKQGYDVRDTADAVTVGSDVEDAVGAVGAGLVGPGQPIVLAGTPGWDRGADLLGDGYRRRERAFGRIHDAVSNVMARHDPYHAGRVLPDYPGAPGARPVVARYRGIAGVDASTSRGWADALGEIRPEDAPWSALDGDSSTYWRPAPFQDATKQWLDVDLGETRAIGAVEIDQPVAVVGVDLVRKWAVTAGGTTREVAPDPVTGRAEVDLGGVEADHVRVSVASVGSPEATIGITELRIAGVHPHRTLRLPHVTQARAPDLVFGAQEEARACVTTLLGPDCDPYRQRASEEAAGIDRTFFLEHRGSYSVSGLAVPRARAGTAELLRPQGGVSASGSSWLGEDPEVSPRMAYDGDRTTSWIADPRDPRPTLRLDLGRVRTIDRVDVLAPGANAVGPDGVVVSARSGGRRVVRHVSLDGYGAMPPVTARRLTLRFTGDPGDGRSLGVGELRLGGARIAVPIDGAAPTGAVCGFGPTLVVDGRRYPTRVRGSIGAVIAAGQLAVGPCGRTPHRLDLGPGRHRVRLLSTEQFGPVAMVLRSGGDPASRAVERSRSLEIRSTSGTRVVLDVGPGQTAIVSAPFNENEGWEASVDGRRLEPITVDGWAQGFVIPAGVSGTVVLTFGPQRSYLVGLIVGLVLLGLVLLWGLWVWCGQPLWRRWARRTQPPAQTLPAQSVVPRSSPPRGLVRQVLVAGVAVVLGLLVGGPIVGVAAGAGVLVGRWRTTVPLVVLAGLMVALGMLVVALTKEAAKPSDAVDLVTGAALALGFGAAWWGPAGEEP</sequence>
<keyword evidence="2" id="KW-0812">Transmembrane</keyword>
<dbReference type="Gene3D" id="2.60.120.260">
    <property type="entry name" value="Galactose-binding domain-like"/>
    <property type="match status" value="2"/>
</dbReference>
<feature type="domain" description="F5/8 type C" evidence="3">
    <location>
        <begin position="679"/>
        <end position="750"/>
    </location>
</feature>
<evidence type="ECO:0000256" key="1">
    <source>
        <dbReference type="SAM" id="MobiDB-lite"/>
    </source>
</evidence>
<keyword evidence="2" id="KW-0472">Membrane</keyword>
<feature type="transmembrane region" description="Helical" evidence="2">
    <location>
        <begin position="401"/>
        <end position="421"/>
    </location>
</feature>
<comment type="caution">
    <text evidence="4">The sequence shown here is derived from an EMBL/GenBank/DDBJ whole genome shotgun (WGS) entry which is preliminary data.</text>
</comment>
<feature type="transmembrane region" description="Helical" evidence="2">
    <location>
        <begin position="1265"/>
        <end position="1293"/>
    </location>
</feature>
<feature type="transmembrane region" description="Helical" evidence="2">
    <location>
        <begin position="295"/>
        <end position="314"/>
    </location>
</feature>
<feature type="transmembrane region" description="Helical" evidence="2">
    <location>
        <begin position="1299"/>
        <end position="1317"/>
    </location>
</feature>
<evidence type="ECO:0000313" key="4">
    <source>
        <dbReference type="EMBL" id="GAA3822183.1"/>
    </source>
</evidence>
<organism evidence="4 5">
    <name type="scientific">Nocardioides panacisoli</name>
    <dbReference type="NCBI Taxonomy" id="627624"/>
    <lineage>
        <taxon>Bacteria</taxon>
        <taxon>Bacillati</taxon>
        <taxon>Actinomycetota</taxon>
        <taxon>Actinomycetes</taxon>
        <taxon>Propionibacteriales</taxon>
        <taxon>Nocardioidaceae</taxon>
        <taxon>Nocardioides</taxon>
    </lineage>
</organism>
<name>A0ABP7IMH4_9ACTN</name>
<dbReference type="PROSITE" id="PS51257">
    <property type="entry name" value="PROKAR_LIPOPROTEIN"/>
    <property type="match status" value="1"/>
</dbReference>
<feature type="transmembrane region" description="Helical" evidence="2">
    <location>
        <begin position="1329"/>
        <end position="1348"/>
    </location>
</feature>
<keyword evidence="5" id="KW-1185">Reference proteome</keyword>
<accession>A0ABP7IMH4</accession>
<feature type="transmembrane region" description="Helical" evidence="2">
    <location>
        <begin position="215"/>
        <end position="234"/>
    </location>
</feature>
<protein>
    <submittedName>
        <fullName evidence="4">Alpha-(1-&gt;3)-arabinofuranosyltransferase</fullName>
    </submittedName>
</protein>
<evidence type="ECO:0000313" key="5">
    <source>
        <dbReference type="Proteomes" id="UP001501821"/>
    </source>
</evidence>
<gene>
    <name evidence="4" type="ORF">GCM10022242_24690</name>
</gene>
<evidence type="ECO:0000256" key="2">
    <source>
        <dbReference type="SAM" id="Phobius"/>
    </source>
</evidence>
<reference evidence="5" key="1">
    <citation type="journal article" date="2019" name="Int. J. Syst. Evol. Microbiol.">
        <title>The Global Catalogue of Microorganisms (GCM) 10K type strain sequencing project: providing services to taxonomists for standard genome sequencing and annotation.</title>
        <authorList>
            <consortium name="The Broad Institute Genomics Platform"/>
            <consortium name="The Broad Institute Genome Sequencing Center for Infectious Disease"/>
            <person name="Wu L."/>
            <person name="Ma J."/>
        </authorList>
    </citation>
    <scope>NUCLEOTIDE SEQUENCE [LARGE SCALE GENOMIC DNA]</scope>
    <source>
        <strain evidence="5">JCM 16953</strain>
    </source>
</reference>
<feature type="transmembrane region" description="Helical" evidence="2">
    <location>
        <begin position="369"/>
        <end position="389"/>
    </location>
</feature>
<dbReference type="InterPro" id="IPR021798">
    <property type="entry name" value="AftD_N"/>
</dbReference>
<dbReference type="InterPro" id="IPR008979">
    <property type="entry name" value="Galactose-bd-like_sf"/>
</dbReference>
<dbReference type="SUPFAM" id="SSF49785">
    <property type="entry name" value="Galactose-binding domain-like"/>
    <property type="match status" value="2"/>
</dbReference>